<name>R4KGM2_9FIRM</name>
<dbReference type="Proteomes" id="UP000013520">
    <property type="component" value="Chromosome"/>
</dbReference>
<dbReference type="RefSeq" id="WP_006524643.1">
    <property type="nucleotide sequence ID" value="NC_021184.1"/>
</dbReference>
<dbReference type="STRING" id="767817.Desgi_0044"/>
<accession>R4KGM2</accession>
<proteinExistence type="predicted"/>
<reference evidence="1 2" key="1">
    <citation type="submission" date="2012-01" db="EMBL/GenBank/DDBJ databases">
        <title>Complete sequence of Desulfotomaculum gibsoniae DSM 7213.</title>
        <authorList>
            <consortium name="US DOE Joint Genome Institute"/>
            <person name="Lucas S."/>
            <person name="Han J."/>
            <person name="Lapidus A."/>
            <person name="Cheng J.-F."/>
            <person name="Goodwin L."/>
            <person name="Pitluck S."/>
            <person name="Peters L."/>
            <person name="Ovchinnikova G."/>
            <person name="Teshima H."/>
            <person name="Detter J.C."/>
            <person name="Han C."/>
            <person name="Tapia R."/>
            <person name="Land M."/>
            <person name="Hauser L."/>
            <person name="Kyrpides N."/>
            <person name="Ivanova N."/>
            <person name="Pagani I."/>
            <person name="Parshina S."/>
            <person name="Plugge C."/>
            <person name="Muyzer G."/>
            <person name="Kuever J."/>
            <person name="Ivanova A."/>
            <person name="Nazina T."/>
            <person name="Klenk H.-P."/>
            <person name="Brambilla E."/>
            <person name="Spring S."/>
            <person name="Stams A.F."/>
            <person name="Woyke T."/>
        </authorList>
    </citation>
    <scope>NUCLEOTIDE SEQUENCE [LARGE SCALE GENOMIC DNA]</scope>
    <source>
        <strain evidence="1 2">DSM 7213</strain>
    </source>
</reference>
<evidence type="ECO:0000313" key="1">
    <source>
        <dbReference type="EMBL" id="AGK99664.1"/>
    </source>
</evidence>
<organism evidence="1 2">
    <name type="scientific">Desulfoscipio gibsoniae DSM 7213</name>
    <dbReference type="NCBI Taxonomy" id="767817"/>
    <lineage>
        <taxon>Bacteria</taxon>
        <taxon>Bacillati</taxon>
        <taxon>Bacillota</taxon>
        <taxon>Clostridia</taxon>
        <taxon>Eubacteriales</taxon>
        <taxon>Desulfallaceae</taxon>
        <taxon>Desulfoscipio</taxon>
    </lineage>
</organism>
<dbReference type="HOGENOM" id="CLU_2681686_0_0_9"/>
<gene>
    <name evidence="1" type="ORF">Desgi_0044</name>
</gene>
<dbReference type="KEGG" id="dgi:Desgi_0044"/>
<evidence type="ECO:0000313" key="2">
    <source>
        <dbReference type="Proteomes" id="UP000013520"/>
    </source>
</evidence>
<keyword evidence="2" id="KW-1185">Reference proteome</keyword>
<sequence>MTVEEKARMKAELKKADAMYFIMKWHNDLYEVASSLTEDNQCTKEVAAASVIEVMKEMQEEIAGRSRGEFDVAG</sequence>
<protein>
    <submittedName>
        <fullName evidence="1">Uncharacterized protein</fullName>
    </submittedName>
</protein>
<dbReference type="EMBL" id="CP003273">
    <property type="protein sequence ID" value="AGK99664.1"/>
    <property type="molecule type" value="Genomic_DNA"/>
</dbReference>
<dbReference type="AlphaFoldDB" id="R4KGM2"/>